<dbReference type="InParanoid" id="A0A3N4KAR6"/>
<keyword evidence="1" id="KW-0472">Membrane</keyword>
<keyword evidence="1" id="KW-1133">Transmembrane helix</keyword>
<evidence type="ECO:0000256" key="1">
    <source>
        <dbReference type="SAM" id="Phobius"/>
    </source>
</evidence>
<dbReference type="Proteomes" id="UP000277580">
    <property type="component" value="Unassembled WGS sequence"/>
</dbReference>
<keyword evidence="3" id="KW-1185">Reference proteome</keyword>
<evidence type="ECO:0000313" key="3">
    <source>
        <dbReference type="Proteomes" id="UP000277580"/>
    </source>
</evidence>
<organism evidence="2 3">
    <name type="scientific">Morchella conica CCBAS932</name>
    <dbReference type="NCBI Taxonomy" id="1392247"/>
    <lineage>
        <taxon>Eukaryota</taxon>
        <taxon>Fungi</taxon>
        <taxon>Dikarya</taxon>
        <taxon>Ascomycota</taxon>
        <taxon>Pezizomycotina</taxon>
        <taxon>Pezizomycetes</taxon>
        <taxon>Pezizales</taxon>
        <taxon>Morchellaceae</taxon>
        <taxon>Morchella</taxon>
    </lineage>
</organism>
<gene>
    <name evidence="2" type="ORF">P167DRAFT_115698</name>
</gene>
<accession>A0A3N4KAR6</accession>
<dbReference type="AlphaFoldDB" id="A0A3N4KAR6"/>
<proteinExistence type="predicted"/>
<dbReference type="EMBL" id="ML119295">
    <property type="protein sequence ID" value="RPB06528.1"/>
    <property type="molecule type" value="Genomic_DNA"/>
</dbReference>
<feature type="transmembrane region" description="Helical" evidence="1">
    <location>
        <begin position="20"/>
        <end position="38"/>
    </location>
</feature>
<name>A0A3N4KAR6_9PEZI</name>
<sequence>MDGFDANIQRLHSGCVWCVFVGRTASTPPMVIILWIVLRKLKQNCSRTYIFCCSIGMTGYKIERLASYAADMTRAMYVQYVATYYCIPRITLPIALLSIHETCMHA</sequence>
<protein>
    <submittedName>
        <fullName evidence="2">Uncharacterized protein</fullName>
    </submittedName>
</protein>
<evidence type="ECO:0000313" key="2">
    <source>
        <dbReference type="EMBL" id="RPB06528.1"/>
    </source>
</evidence>
<keyword evidence="1" id="KW-0812">Transmembrane</keyword>
<reference evidence="2 3" key="1">
    <citation type="journal article" date="2018" name="Nat. Ecol. Evol.">
        <title>Pezizomycetes genomes reveal the molecular basis of ectomycorrhizal truffle lifestyle.</title>
        <authorList>
            <person name="Murat C."/>
            <person name="Payen T."/>
            <person name="Noel B."/>
            <person name="Kuo A."/>
            <person name="Morin E."/>
            <person name="Chen J."/>
            <person name="Kohler A."/>
            <person name="Krizsan K."/>
            <person name="Balestrini R."/>
            <person name="Da Silva C."/>
            <person name="Montanini B."/>
            <person name="Hainaut M."/>
            <person name="Levati E."/>
            <person name="Barry K.W."/>
            <person name="Belfiori B."/>
            <person name="Cichocki N."/>
            <person name="Clum A."/>
            <person name="Dockter R.B."/>
            <person name="Fauchery L."/>
            <person name="Guy J."/>
            <person name="Iotti M."/>
            <person name="Le Tacon F."/>
            <person name="Lindquist E.A."/>
            <person name="Lipzen A."/>
            <person name="Malagnac F."/>
            <person name="Mello A."/>
            <person name="Molinier V."/>
            <person name="Miyauchi S."/>
            <person name="Poulain J."/>
            <person name="Riccioni C."/>
            <person name="Rubini A."/>
            <person name="Sitrit Y."/>
            <person name="Splivallo R."/>
            <person name="Traeger S."/>
            <person name="Wang M."/>
            <person name="Zifcakova L."/>
            <person name="Wipf D."/>
            <person name="Zambonelli A."/>
            <person name="Paolocci F."/>
            <person name="Nowrousian M."/>
            <person name="Ottonello S."/>
            <person name="Baldrian P."/>
            <person name="Spatafora J.W."/>
            <person name="Henrissat B."/>
            <person name="Nagy L.G."/>
            <person name="Aury J.M."/>
            <person name="Wincker P."/>
            <person name="Grigoriev I.V."/>
            <person name="Bonfante P."/>
            <person name="Martin F.M."/>
        </authorList>
    </citation>
    <scope>NUCLEOTIDE SEQUENCE [LARGE SCALE GENOMIC DNA]</scope>
    <source>
        <strain evidence="2 3">CCBAS932</strain>
    </source>
</reference>